<evidence type="ECO:0000256" key="1">
    <source>
        <dbReference type="ARBA" id="ARBA00004141"/>
    </source>
</evidence>
<reference evidence="15" key="1">
    <citation type="journal article" date="2021" name="BMC Genomics">
        <title>Chromosome-level genome assembly and manually-curated proteome of model necrotroph Parastagonospora nodorum Sn15 reveals a genome-wide trove of candidate effector homologs, and redundancy of virulence-related functions within an accessory chromosome.</title>
        <authorList>
            <person name="Bertazzoni S."/>
            <person name="Jones D.A.B."/>
            <person name="Phan H.T."/>
            <person name="Tan K.-C."/>
            <person name="Hane J.K."/>
        </authorList>
    </citation>
    <scope>NUCLEOTIDE SEQUENCE [LARGE SCALE GENOMIC DNA]</scope>
    <source>
        <strain evidence="15">SN15 / ATCC MYA-4574 / FGSC 10173)</strain>
    </source>
</reference>
<evidence type="ECO:0000256" key="11">
    <source>
        <dbReference type="RuleBase" id="RU079119"/>
    </source>
</evidence>
<comment type="similarity">
    <text evidence="9">Belongs to the DHHC palmitoyltransferase family. PFA5 subfamily.</text>
</comment>
<dbReference type="GO" id="GO:0019706">
    <property type="term" value="F:protein-cysteine S-palmitoyltransferase activity"/>
    <property type="evidence" value="ECO:0007669"/>
    <property type="project" value="UniProtKB-EC"/>
</dbReference>
<dbReference type="VEuPathDB" id="FungiDB:JI435_028630"/>
<dbReference type="PANTHER" id="PTHR22883:SF23">
    <property type="entry name" value="PALMITOYLTRANSFERASE ZDHHC6"/>
    <property type="match status" value="1"/>
</dbReference>
<dbReference type="PANTHER" id="PTHR22883">
    <property type="entry name" value="ZINC FINGER DHHC DOMAIN CONTAINING PROTEIN"/>
    <property type="match status" value="1"/>
</dbReference>
<dbReference type="InterPro" id="IPR039859">
    <property type="entry name" value="PFA4/ZDH16/20/ERF2-like"/>
</dbReference>
<organism evidence="14 15">
    <name type="scientific">Phaeosphaeria nodorum (strain SN15 / ATCC MYA-4574 / FGSC 10173)</name>
    <name type="common">Glume blotch fungus</name>
    <name type="synonym">Parastagonospora nodorum</name>
    <dbReference type="NCBI Taxonomy" id="321614"/>
    <lineage>
        <taxon>Eukaryota</taxon>
        <taxon>Fungi</taxon>
        <taxon>Dikarya</taxon>
        <taxon>Ascomycota</taxon>
        <taxon>Pezizomycotina</taxon>
        <taxon>Dothideomycetes</taxon>
        <taxon>Pleosporomycetidae</taxon>
        <taxon>Pleosporales</taxon>
        <taxon>Pleosporineae</taxon>
        <taxon>Phaeosphaeriaceae</taxon>
        <taxon>Parastagonospora</taxon>
    </lineage>
</organism>
<dbReference type="OrthoDB" id="331948at2759"/>
<evidence type="ECO:0000256" key="4">
    <source>
        <dbReference type="ARBA" id="ARBA00022989"/>
    </source>
</evidence>
<evidence type="ECO:0000259" key="13">
    <source>
        <dbReference type="Pfam" id="PF01529"/>
    </source>
</evidence>
<evidence type="ECO:0000256" key="2">
    <source>
        <dbReference type="ARBA" id="ARBA00022679"/>
    </source>
</evidence>
<feature type="transmembrane region" description="Helical" evidence="11">
    <location>
        <begin position="220"/>
        <end position="241"/>
    </location>
</feature>
<evidence type="ECO:0000256" key="10">
    <source>
        <dbReference type="ARBA" id="ARBA00048048"/>
    </source>
</evidence>
<sequence>MAPLVIGSQKPEARDNTSALEQKIGMATSVIMPLLEFGAIGFVTWVLCYLICIQYLINPSPDLRNSFAIQPRRSTGIALIVVYAILLLVLLIPWMRLLQVIWTKSDILRRDEPTKEKVDADSTSIEQYDAYICDYDGTPLFCDKCRIFKPDRVHHCKELGHCVRKMDHYCPWAGGIVAEHSHKFFMQFVSYAALYTTYVWVVVAVFLAERSSKTGSKPGPWIGALVVGVLFCIFTFTMSCMTGYNLAINYTSVEAIQRGGVSNIAFRITTMPTGPPIPPTASTSSDSDVNKGRDDEWPVLRTVRGRTGDMFVVMQTMQFQHPWSGTMMDGWRDTMGQSPLDWFLPLRHSPSTAKDRSGEHKWGFVVYDMATKYEKENPGAKLALLEGRR</sequence>
<keyword evidence="8 11" id="KW-0012">Acyltransferase</keyword>
<evidence type="ECO:0000256" key="5">
    <source>
        <dbReference type="ARBA" id="ARBA00023136"/>
    </source>
</evidence>
<dbReference type="InterPro" id="IPR001594">
    <property type="entry name" value="Palmitoyltrfase_DHHC"/>
</dbReference>
<evidence type="ECO:0000256" key="3">
    <source>
        <dbReference type="ARBA" id="ARBA00022692"/>
    </source>
</evidence>
<feature type="transmembrane region" description="Helical" evidence="11">
    <location>
        <begin position="77"/>
        <end position="95"/>
    </location>
</feature>
<feature type="domain" description="Palmitoyltransferase DHHC" evidence="13">
    <location>
        <begin position="140"/>
        <end position="257"/>
    </location>
</feature>
<evidence type="ECO:0000256" key="9">
    <source>
        <dbReference type="ARBA" id="ARBA00038298"/>
    </source>
</evidence>
<evidence type="ECO:0000256" key="12">
    <source>
        <dbReference type="SAM" id="MobiDB-lite"/>
    </source>
</evidence>
<keyword evidence="6" id="KW-0564">Palmitate</keyword>
<accession>A0A7U2I0S3</accession>
<comment type="catalytic activity">
    <reaction evidence="10 11">
        <text>L-cysteinyl-[protein] + hexadecanoyl-CoA = S-hexadecanoyl-L-cysteinyl-[protein] + CoA</text>
        <dbReference type="Rhea" id="RHEA:36683"/>
        <dbReference type="Rhea" id="RHEA-COMP:10131"/>
        <dbReference type="Rhea" id="RHEA-COMP:11032"/>
        <dbReference type="ChEBI" id="CHEBI:29950"/>
        <dbReference type="ChEBI" id="CHEBI:57287"/>
        <dbReference type="ChEBI" id="CHEBI:57379"/>
        <dbReference type="ChEBI" id="CHEBI:74151"/>
        <dbReference type="EC" id="2.3.1.225"/>
    </reaction>
</comment>
<evidence type="ECO:0000256" key="6">
    <source>
        <dbReference type="ARBA" id="ARBA00023139"/>
    </source>
</evidence>
<keyword evidence="15" id="KW-1185">Reference proteome</keyword>
<feature type="transmembrane region" description="Helical" evidence="11">
    <location>
        <begin position="34"/>
        <end position="57"/>
    </location>
</feature>
<evidence type="ECO:0000313" key="15">
    <source>
        <dbReference type="Proteomes" id="UP000663193"/>
    </source>
</evidence>
<keyword evidence="7" id="KW-0449">Lipoprotein</keyword>
<comment type="subcellular location">
    <subcellularLocation>
        <location evidence="1">Membrane</location>
        <topology evidence="1">Multi-pass membrane protein</topology>
    </subcellularLocation>
</comment>
<feature type="transmembrane region" description="Helical" evidence="11">
    <location>
        <begin position="188"/>
        <end position="208"/>
    </location>
</feature>
<dbReference type="PROSITE" id="PS50216">
    <property type="entry name" value="DHHC"/>
    <property type="match status" value="1"/>
</dbReference>
<dbReference type="GO" id="GO:0016020">
    <property type="term" value="C:membrane"/>
    <property type="evidence" value="ECO:0007669"/>
    <property type="project" value="UniProtKB-SubCell"/>
</dbReference>
<dbReference type="Pfam" id="PF01529">
    <property type="entry name" value="DHHC"/>
    <property type="match status" value="1"/>
</dbReference>
<proteinExistence type="inferred from homology"/>
<keyword evidence="4 11" id="KW-1133">Transmembrane helix</keyword>
<feature type="region of interest" description="Disordered" evidence="12">
    <location>
        <begin position="275"/>
        <end position="294"/>
    </location>
</feature>
<keyword evidence="3 11" id="KW-0812">Transmembrane</keyword>
<dbReference type="Proteomes" id="UP000663193">
    <property type="component" value="Chromosome 5"/>
</dbReference>
<dbReference type="EMBL" id="CP069027">
    <property type="protein sequence ID" value="QRC95142.1"/>
    <property type="molecule type" value="Genomic_DNA"/>
</dbReference>
<keyword evidence="5 11" id="KW-0472">Membrane</keyword>
<dbReference type="EC" id="2.3.1.225" evidence="11"/>
<keyword evidence="2 11" id="KW-0808">Transferase</keyword>
<dbReference type="AlphaFoldDB" id="A0A7U2I0S3"/>
<evidence type="ECO:0000256" key="7">
    <source>
        <dbReference type="ARBA" id="ARBA00023288"/>
    </source>
</evidence>
<evidence type="ECO:0000313" key="14">
    <source>
        <dbReference type="EMBL" id="QRC95142.1"/>
    </source>
</evidence>
<gene>
    <name evidence="14" type="ORF">JI435_028630</name>
</gene>
<name>A0A7U2I0S3_PHANO</name>
<comment type="domain">
    <text evidence="11">The DHHC domain is required for palmitoyltransferase activity.</text>
</comment>
<evidence type="ECO:0000256" key="8">
    <source>
        <dbReference type="ARBA" id="ARBA00023315"/>
    </source>
</evidence>
<protein>
    <recommendedName>
        <fullName evidence="11">Palmitoyltransferase</fullName>
        <ecNumber evidence="11">2.3.1.225</ecNumber>
    </recommendedName>
</protein>